<reference evidence="2 3" key="1">
    <citation type="journal article" date="2013" name="Genome Announc.">
        <title>Draft Genome Sequence of an Alphaproteobacterium, Caenispirillum salinarum AK4(T), Isolated from a Solar Saltern.</title>
        <authorList>
            <person name="Khatri I."/>
            <person name="Singh A."/>
            <person name="Korpole S."/>
            <person name="Pinnaka A.K."/>
            <person name="Subramanian S."/>
        </authorList>
    </citation>
    <scope>NUCLEOTIDE SEQUENCE [LARGE SCALE GENOMIC DNA]</scope>
    <source>
        <strain evidence="2 3">AK4</strain>
    </source>
</reference>
<dbReference type="InterPro" id="IPR011195">
    <property type="entry name" value="UCP010256"/>
</dbReference>
<organism evidence="2 3">
    <name type="scientific">Caenispirillum salinarum AK4</name>
    <dbReference type="NCBI Taxonomy" id="1238182"/>
    <lineage>
        <taxon>Bacteria</taxon>
        <taxon>Pseudomonadati</taxon>
        <taxon>Pseudomonadota</taxon>
        <taxon>Alphaproteobacteria</taxon>
        <taxon>Rhodospirillales</taxon>
        <taxon>Novispirillaceae</taxon>
        <taxon>Caenispirillum</taxon>
    </lineage>
</organism>
<dbReference type="OrthoDB" id="9790469at2"/>
<accession>K9HN63</accession>
<dbReference type="InterPro" id="IPR002035">
    <property type="entry name" value="VWF_A"/>
</dbReference>
<dbReference type="Pfam" id="PF05762">
    <property type="entry name" value="VWA_CoxE"/>
    <property type="match status" value="1"/>
</dbReference>
<feature type="domain" description="VWFA" evidence="1">
    <location>
        <begin position="212"/>
        <end position="375"/>
    </location>
</feature>
<keyword evidence="3" id="KW-1185">Reference proteome</keyword>
<name>K9HN63_9PROT</name>
<proteinExistence type="predicted"/>
<dbReference type="SMART" id="SM00327">
    <property type="entry name" value="VWA"/>
    <property type="match status" value="1"/>
</dbReference>
<dbReference type="eggNOG" id="COG3552">
    <property type="taxonomic scope" value="Bacteria"/>
</dbReference>
<gene>
    <name evidence="2" type="ORF">C882_3509</name>
</gene>
<dbReference type="AlphaFoldDB" id="K9HN63"/>
<dbReference type="RefSeq" id="WP_009539627.1">
    <property type="nucleotide sequence ID" value="NZ_ANHY01000005.1"/>
</dbReference>
<dbReference type="InterPro" id="IPR008912">
    <property type="entry name" value="Uncharacterised_CoxE"/>
</dbReference>
<protein>
    <submittedName>
        <fullName evidence="2">Carbon monoxide oxidation accessory protein CoxE</fullName>
    </submittedName>
</protein>
<dbReference type="STRING" id="1238182.C882_3509"/>
<dbReference type="InterPro" id="IPR036465">
    <property type="entry name" value="vWFA_dom_sf"/>
</dbReference>
<dbReference type="PATRIC" id="fig|1238182.3.peg.1180"/>
<sequence>MAGALAANVVAFTRTLRAAGLPVGPAKALRALEAAEAVGVEDRTALYWALHATLTDRREQHDVFDQAFHVFWRNPDLLKRAMGLLLPAMRTELQKDKPDLSRRLQDALGQAPDRPLDEPEEEKEQIEIDGRLVFSEEEILRSKDFEQMTADELAEARRLIAGMRLAKMAVPTRRFRPAATGAKIDLRRSMRETARRGGDVIMLARAKRRERPPPLVVLCDISGSMGQYARILLRFLYALTNDRDRVHVFLFGTRLTNVTRTLKRRDVDEALDRVGREAPDWEGGTRIGHCLHRFNRVWSRRVLAQGAVVLLITDGLDRDAGDGLEHEMDRLRRSCRRLIWLNPLLRWEGYAPKAKGAAAMIDFVDEFRPVHNLDSLDALAHALGGTGTGGRR</sequence>
<dbReference type="EMBL" id="ANHY01000005">
    <property type="protein sequence ID" value="EKV31758.1"/>
    <property type="molecule type" value="Genomic_DNA"/>
</dbReference>
<dbReference type="SUPFAM" id="SSF53300">
    <property type="entry name" value="vWA-like"/>
    <property type="match status" value="1"/>
</dbReference>
<evidence type="ECO:0000259" key="1">
    <source>
        <dbReference type="SMART" id="SM00327"/>
    </source>
</evidence>
<dbReference type="PANTHER" id="PTHR39338">
    <property type="entry name" value="BLL5662 PROTEIN-RELATED"/>
    <property type="match status" value="1"/>
</dbReference>
<dbReference type="PANTHER" id="PTHR39338:SF6">
    <property type="entry name" value="BLL5662 PROTEIN"/>
    <property type="match status" value="1"/>
</dbReference>
<comment type="caution">
    <text evidence="2">The sequence shown here is derived from an EMBL/GenBank/DDBJ whole genome shotgun (WGS) entry which is preliminary data.</text>
</comment>
<dbReference type="Gene3D" id="3.40.50.410">
    <property type="entry name" value="von Willebrand factor, type A domain"/>
    <property type="match status" value="1"/>
</dbReference>
<evidence type="ECO:0000313" key="3">
    <source>
        <dbReference type="Proteomes" id="UP000009881"/>
    </source>
</evidence>
<dbReference type="Proteomes" id="UP000009881">
    <property type="component" value="Unassembled WGS sequence"/>
</dbReference>
<dbReference type="CDD" id="cd00198">
    <property type="entry name" value="vWFA"/>
    <property type="match status" value="1"/>
</dbReference>
<dbReference type="PIRSF" id="PIRSF010256">
    <property type="entry name" value="CoxE_vWa"/>
    <property type="match status" value="1"/>
</dbReference>
<evidence type="ECO:0000313" key="2">
    <source>
        <dbReference type="EMBL" id="EKV31758.1"/>
    </source>
</evidence>